<organism evidence="1 2">
    <name type="scientific">Manihot esculenta</name>
    <name type="common">Cassava</name>
    <name type="synonym">Jatropha manihot</name>
    <dbReference type="NCBI Taxonomy" id="3983"/>
    <lineage>
        <taxon>Eukaryota</taxon>
        <taxon>Viridiplantae</taxon>
        <taxon>Streptophyta</taxon>
        <taxon>Embryophyta</taxon>
        <taxon>Tracheophyta</taxon>
        <taxon>Spermatophyta</taxon>
        <taxon>Magnoliopsida</taxon>
        <taxon>eudicotyledons</taxon>
        <taxon>Gunneridae</taxon>
        <taxon>Pentapetalae</taxon>
        <taxon>rosids</taxon>
        <taxon>fabids</taxon>
        <taxon>Malpighiales</taxon>
        <taxon>Euphorbiaceae</taxon>
        <taxon>Crotonoideae</taxon>
        <taxon>Manihoteae</taxon>
        <taxon>Manihot</taxon>
    </lineage>
</organism>
<dbReference type="Proteomes" id="UP000091857">
    <property type="component" value="Chromosome 12"/>
</dbReference>
<evidence type="ECO:0000313" key="1">
    <source>
        <dbReference type="EMBL" id="KAG8642551.1"/>
    </source>
</evidence>
<dbReference type="EMBL" id="CM004398">
    <property type="protein sequence ID" value="KAG8642551.1"/>
    <property type="molecule type" value="Genomic_DNA"/>
</dbReference>
<keyword evidence="2" id="KW-1185">Reference proteome</keyword>
<name>A0ACB7GV45_MANES</name>
<sequence length="82" mass="9341">MVVFYACLSDVLRGFWVVVYEWLECVWHLIRVHLCRTGPEGSRRPSVLAVAESVQRLPEFCRSVVGQEDVKSKGLAHVIVLD</sequence>
<comment type="caution">
    <text evidence="1">The sequence shown here is derived from an EMBL/GenBank/DDBJ whole genome shotgun (WGS) entry which is preliminary data.</text>
</comment>
<proteinExistence type="predicted"/>
<reference evidence="2" key="1">
    <citation type="journal article" date="2016" name="Nat. Biotechnol.">
        <title>Sequencing wild and cultivated cassava and related species reveals extensive interspecific hybridization and genetic diversity.</title>
        <authorList>
            <person name="Bredeson J.V."/>
            <person name="Lyons J.B."/>
            <person name="Prochnik S.E."/>
            <person name="Wu G.A."/>
            <person name="Ha C.M."/>
            <person name="Edsinger-Gonzales E."/>
            <person name="Grimwood J."/>
            <person name="Schmutz J."/>
            <person name="Rabbi I.Y."/>
            <person name="Egesi C."/>
            <person name="Nauluvula P."/>
            <person name="Lebot V."/>
            <person name="Ndunguru J."/>
            <person name="Mkamilo G."/>
            <person name="Bart R.S."/>
            <person name="Setter T.L."/>
            <person name="Gleadow R.M."/>
            <person name="Kulakow P."/>
            <person name="Ferguson M.E."/>
            <person name="Rounsley S."/>
            <person name="Rokhsar D.S."/>
        </authorList>
    </citation>
    <scope>NUCLEOTIDE SEQUENCE [LARGE SCALE GENOMIC DNA]</scope>
    <source>
        <strain evidence="2">cv. AM560-2</strain>
    </source>
</reference>
<gene>
    <name evidence="1" type="ORF">MANES_12G098140v8</name>
</gene>
<protein>
    <submittedName>
        <fullName evidence="1">Uncharacterized protein</fullName>
    </submittedName>
</protein>
<evidence type="ECO:0000313" key="2">
    <source>
        <dbReference type="Proteomes" id="UP000091857"/>
    </source>
</evidence>
<accession>A0ACB7GV45</accession>